<dbReference type="InterPro" id="IPR008927">
    <property type="entry name" value="6-PGluconate_DH-like_C_sf"/>
</dbReference>
<name>A0ABW4RVF8_9ACTN</name>
<reference evidence="6" key="1">
    <citation type="journal article" date="2019" name="Int. J. Syst. Evol. Microbiol.">
        <title>The Global Catalogue of Microorganisms (GCM) 10K type strain sequencing project: providing services to taxonomists for standard genome sequencing and annotation.</title>
        <authorList>
            <consortium name="The Broad Institute Genomics Platform"/>
            <consortium name="The Broad Institute Genome Sequencing Center for Infectious Disease"/>
            <person name="Wu L."/>
            <person name="Ma J."/>
        </authorList>
    </citation>
    <scope>NUCLEOTIDE SEQUENCE [LARGE SCALE GENOMIC DNA]</scope>
    <source>
        <strain evidence="6">CAIM 431</strain>
    </source>
</reference>
<dbReference type="PANTHER" id="PTHR43362:SF1">
    <property type="entry name" value="MANNITOL DEHYDROGENASE 2-RELATED"/>
    <property type="match status" value="1"/>
</dbReference>
<protein>
    <submittedName>
        <fullName evidence="5">Mannitol dehydrogenase family protein</fullName>
        <ecNumber evidence="5">1.1.1.-</ecNumber>
    </submittedName>
</protein>
<dbReference type="InterPro" id="IPR013131">
    <property type="entry name" value="Mannitol_DH_N"/>
</dbReference>
<dbReference type="InterPro" id="IPR013118">
    <property type="entry name" value="Mannitol_DH_C"/>
</dbReference>
<evidence type="ECO:0000259" key="3">
    <source>
        <dbReference type="Pfam" id="PF01232"/>
    </source>
</evidence>
<dbReference type="SUPFAM" id="SSF51735">
    <property type="entry name" value="NAD(P)-binding Rossmann-fold domains"/>
    <property type="match status" value="1"/>
</dbReference>
<dbReference type="PANTHER" id="PTHR43362">
    <property type="entry name" value="MANNITOL DEHYDROGENASE DSF1-RELATED"/>
    <property type="match status" value="1"/>
</dbReference>
<comment type="catalytic activity">
    <reaction evidence="2">
        <text>D-mannitol 1-phosphate + NAD(+) = beta-D-fructose 6-phosphate + NADH + H(+)</text>
        <dbReference type="Rhea" id="RHEA:19661"/>
        <dbReference type="ChEBI" id="CHEBI:15378"/>
        <dbReference type="ChEBI" id="CHEBI:57540"/>
        <dbReference type="ChEBI" id="CHEBI:57634"/>
        <dbReference type="ChEBI" id="CHEBI:57945"/>
        <dbReference type="ChEBI" id="CHEBI:61381"/>
        <dbReference type="EC" id="1.1.1.17"/>
    </reaction>
</comment>
<dbReference type="RefSeq" id="WP_343873274.1">
    <property type="nucleotide sequence ID" value="NZ_BAAAIX010000015.1"/>
</dbReference>
<feature type="domain" description="Mannitol dehydrogenase N-terminal" evidence="3">
    <location>
        <begin position="17"/>
        <end position="264"/>
    </location>
</feature>
<dbReference type="GO" id="GO:0016491">
    <property type="term" value="F:oxidoreductase activity"/>
    <property type="evidence" value="ECO:0007669"/>
    <property type="project" value="UniProtKB-KW"/>
</dbReference>
<keyword evidence="6" id="KW-1185">Reference proteome</keyword>
<dbReference type="EMBL" id="JBHUFZ010000018">
    <property type="protein sequence ID" value="MFD1890260.1"/>
    <property type="molecule type" value="Genomic_DNA"/>
</dbReference>
<evidence type="ECO:0000313" key="6">
    <source>
        <dbReference type="Proteomes" id="UP001597326"/>
    </source>
</evidence>
<comment type="caution">
    <text evidence="5">The sequence shown here is derived from an EMBL/GenBank/DDBJ whole genome shotgun (WGS) entry which is preliminary data.</text>
</comment>
<dbReference type="SUPFAM" id="SSF48179">
    <property type="entry name" value="6-phosphogluconate dehydrogenase C-terminal domain-like"/>
    <property type="match status" value="1"/>
</dbReference>
<dbReference type="Proteomes" id="UP001597326">
    <property type="component" value="Unassembled WGS sequence"/>
</dbReference>
<dbReference type="Gene3D" id="1.10.1040.10">
    <property type="entry name" value="N-(1-d-carboxylethyl)-l-norvaline Dehydrogenase, domain 2"/>
    <property type="match status" value="1"/>
</dbReference>
<evidence type="ECO:0000256" key="2">
    <source>
        <dbReference type="ARBA" id="ARBA00048615"/>
    </source>
</evidence>
<dbReference type="InterPro" id="IPR013328">
    <property type="entry name" value="6PGD_dom2"/>
</dbReference>
<dbReference type="Pfam" id="PF08125">
    <property type="entry name" value="Mannitol_dh_C"/>
    <property type="match status" value="1"/>
</dbReference>
<dbReference type="Gene3D" id="3.40.50.720">
    <property type="entry name" value="NAD(P)-binding Rossmann-like Domain"/>
    <property type="match status" value="1"/>
</dbReference>
<sequence>MTTLSRQTHGRPKAPVRILHLGIGNFTRAHQAWYTEHAADAADWGIAAFTGRSAAIAETLRPSEGLYQLCTATPEGDEVEVISCLSEVHAADDLDAWRGYFADPQLAIVTSTITEAGYLRDAEGNLDASNQQLTADLTALAADPRADVSTAPAKFVAGLLARREAGAGDITFCPCDNIPENGPMVKRLVSQAAERVDPSLVEWIEQHVGVVTTMVDRITPRTTDEDRERVASETGVEDPALVVTEPFSEWVLCGDFTAGRPQWETKGARFVDDVAPHEARKLTLLNGSHSLMAYAGSIRGHETVYEAISDETVLGWVNDFWDDAVKHLELPAQELADYREALLARYRNPRIKHLLAQIAGDGSQKVLIRHVPTIKASLAQGEVAEGATRAVAAWVLHLRGAGAPVTDARAEEVLALVQGDEDTAVHRVLGHLGIDDGRIFDSVRRQMAEIQA</sequence>
<dbReference type="PRINTS" id="PR00084">
    <property type="entry name" value="MTLDHDRGNASE"/>
</dbReference>
<dbReference type="EC" id="1.1.1.-" evidence="5"/>
<evidence type="ECO:0000259" key="4">
    <source>
        <dbReference type="Pfam" id="PF08125"/>
    </source>
</evidence>
<dbReference type="InterPro" id="IPR000669">
    <property type="entry name" value="Mannitol_DH"/>
</dbReference>
<feature type="domain" description="Mannitol dehydrogenase C-terminal" evidence="4">
    <location>
        <begin position="273"/>
        <end position="409"/>
    </location>
</feature>
<accession>A0ABW4RVF8</accession>
<organism evidence="5 6">
    <name type="scientific">Luteococcus peritonei</name>
    <dbReference type="NCBI Taxonomy" id="88874"/>
    <lineage>
        <taxon>Bacteria</taxon>
        <taxon>Bacillati</taxon>
        <taxon>Actinomycetota</taxon>
        <taxon>Actinomycetes</taxon>
        <taxon>Propionibacteriales</taxon>
        <taxon>Propionibacteriaceae</taxon>
        <taxon>Luteococcus</taxon>
    </lineage>
</organism>
<evidence type="ECO:0000256" key="1">
    <source>
        <dbReference type="ARBA" id="ARBA00023002"/>
    </source>
</evidence>
<dbReference type="InterPro" id="IPR036291">
    <property type="entry name" value="NAD(P)-bd_dom_sf"/>
</dbReference>
<proteinExistence type="predicted"/>
<keyword evidence="1 5" id="KW-0560">Oxidoreductase</keyword>
<evidence type="ECO:0000313" key="5">
    <source>
        <dbReference type="EMBL" id="MFD1890260.1"/>
    </source>
</evidence>
<dbReference type="Pfam" id="PF01232">
    <property type="entry name" value="Mannitol_dh"/>
    <property type="match status" value="1"/>
</dbReference>
<dbReference type="InterPro" id="IPR050988">
    <property type="entry name" value="Mannitol_DH/Oxidoreductase"/>
</dbReference>
<gene>
    <name evidence="5" type="ORF">ACFSCS_08710</name>
</gene>